<keyword evidence="3" id="KW-1185">Reference proteome</keyword>
<feature type="region of interest" description="Disordered" evidence="1">
    <location>
        <begin position="313"/>
        <end position="352"/>
    </location>
</feature>
<organism evidence="2 3">
    <name type="scientific">Methylobacterium longum</name>
    <dbReference type="NCBI Taxonomy" id="767694"/>
    <lineage>
        <taxon>Bacteria</taxon>
        <taxon>Pseudomonadati</taxon>
        <taxon>Pseudomonadota</taxon>
        <taxon>Alphaproteobacteria</taxon>
        <taxon>Hyphomicrobiales</taxon>
        <taxon>Methylobacteriaceae</taxon>
        <taxon>Methylobacterium</taxon>
    </lineage>
</organism>
<feature type="compositionally biased region" description="Low complexity" evidence="1">
    <location>
        <begin position="372"/>
        <end position="389"/>
    </location>
</feature>
<comment type="caution">
    <text evidence="2">The sequence shown here is derived from an EMBL/GenBank/DDBJ whole genome shotgun (WGS) entry which is preliminary data.</text>
</comment>
<evidence type="ECO:0000313" key="3">
    <source>
        <dbReference type="Proteomes" id="UP001244297"/>
    </source>
</evidence>
<feature type="compositionally biased region" description="Polar residues" evidence="1">
    <location>
        <begin position="518"/>
        <end position="530"/>
    </location>
</feature>
<protein>
    <submittedName>
        <fullName evidence="2">Uncharacterized protein</fullName>
    </submittedName>
</protein>
<dbReference type="EMBL" id="JAUFPT010000097">
    <property type="protein sequence ID" value="MDN3574267.1"/>
    <property type="molecule type" value="Genomic_DNA"/>
</dbReference>
<evidence type="ECO:0000256" key="1">
    <source>
        <dbReference type="SAM" id="MobiDB-lite"/>
    </source>
</evidence>
<gene>
    <name evidence="2" type="ORF">QWZ18_27130</name>
</gene>
<feature type="compositionally biased region" description="Low complexity" evidence="1">
    <location>
        <begin position="483"/>
        <end position="494"/>
    </location>
</feature>
<evidence type="ECO:0000313" key="2">
    <source>
        <dbReference type="EMBL" id="MDN3574267.1"/>
    </source>
</evidence>
<dbReference type="Proteomes" id="UP001244297">
    <property type="component" value="Unassembled WGS sequence"/>
</dbReference>
<feature type="compositionally biased region" description="Polar residues" evidence="1">
    <location>
        <begin position="220"/>
        <end position="238"/>
    </location>
</feature>
<accession>A0ABT8AWC7</accession>
<feature type="region of interest" description="Disordered" evidence="1">
    <location>
        <begin position="220"/>
        <end position="278"/>
    </location>
</feature>
<proteinExistence type="predicted"/>
<sequence length="571" mass="56628">MGAVVSFFRPASKSLGGWSQQELAEFYRVEAALIRAGLPIGSEQGLSDEAEPWFVFCRPDGEAIMHFARIDGSYVIASDVLDSPMWGSDFRALIDQVAQLYPELLPIPRNSDGTKLSVHPAALLAALVAAAALILSPDDAFADEAEHASNSAGPTGQAGLSHQQSQARTGGSGELNERDTHRKQLDAVVFSALIFGASALFADHAEAEVRPELILGSLASTSTPQGAPDNPSSSNSAEGTARAVTSGAPLMSGASGHTGGASPSSATSEPIGIGASQQGNLYSGTIGLERATPAHGQTYANPEAEYQAFARAVEASPSRGTGPSSAAAGPDTGTTSSSAAEATGLVKPSPVATGEIASEGYSKATIQSTHEATPSQAQPTQPTSQPGAGIAADHRGGAGDNHGSKVAHVASSAGTSQAETQATDAGHGQGSDGPGKSAEAPGHLKDAGSADSGTTAIDASHGQDSDGSGKNAEAPGHLKDASAADSGTTATEASHGQGSDGPGKSSEAPGHLKDASADSGTMATEASHGQGSDGSGKSAEAPGHLKDASVDSGTMATDASHGQGSDGSGKS</sequence>
<name>A0ABT8AWC7_9HYPH</name>
<feature type="non-terminal residue" evidence="2">
    <location>
        <position position="571"/>
    </location>
</feature>
<feature type="compositionally biased region" description="Low complexity" evidence="1">
    <location>
        <begin position="334"/>
        <end position="343"/>
    </location>
</feature>
<feature type="compositionally biased region" description="Polar residues" evidence="1">
    <location>
        <begin position="551"/>
        <end position="563"/>
    </location>
</feature>
<feature type="region of interest" description="Disordered" evidence="1">
    <location>
        <begin position="145"/>
        <end position="177"/>
    </location>
</feature>
<feature type="region of interest" description="Disordered" evidence="1">
    <location>
        <begin position="364"/>
        <end position="571"/>
    </location>
</feature>
<feature type="compositionally biased region" description="Polar residues" evidence="1">
    <location>
        <begin position="412"/>
        <end position="423"/>
    </location>
</feature>
<reference evidence="3" key="1">
    <citation type="journal article" date="2019" name="Int. J. Syst. Evol. Microbiol.">
        <title>The Global Catalogue of Microorganisms (GCM) 10K type strain sequencing project: providing services to taxonomists for standard genome sequencing and annotation.</title>
        <authorList>
            <consortium name="The Broad Institute Genomics Platform"/>
            <consortium name="The Broad Institute Genome Sequencing Center for Infectious Disease"/>
            <person name="Wu L."/>
            <person name="Ma J."/>
        </authorList>
    </citation>
    <scope>NUCLEOTIDE SEQUENCE [LARGE SCALE GENOMIC DNA]</scope>
    <source>
        <strain evidence="3">CECT 7806</strain>
    </source>
</reference>
<feature type="compositionally biased region" description="Polar residues" evidence="1">
    <location>
        <begin position="148"/>
        <end position="169"/>
    </location>
</feature>